<evidence type="ECO:0000313" key="7">
    <source>
        <dbReference type="EMBL" id="SMC47446.1"/>
    </source>
</evidence>
<comment type="subcellular location">
    <subcellularLocation>
        <location evidence="1">Cell membrane</location>
        <topology evidence="1">Multi-pass membrane protein</topology>
    </subcellularLocation>
</comment>
<sequence length="124" mass="13988">MKIISQLFWILLCSAIGEVLSVLIAPIFPIPGSVLGMMLMFCALHFNILPLEKVYDVASWITANMALFFVPAGVAVMEQFGVLKDVWWQLILIIVVTTIGMMTFVGRFVQFLMKKFSKRKGEEV</sequence>
<dbReference type="EMBL" id="FWXK01000008">
    <property type="protein sequence ID" value="SMC47446.1"/>
    <property type="molecule type" value="Genomic_DNA"/>
</dbReference>
<dbReference type="InterPro" id="IPR005538">
    <property type="entry name" value="LrgA/CidA"/>
</dbReference>
<evidence type="ECO:0000256" key="1">
    <source>
        <dbReference type="ARBA" id="ARBA00004651"/>
    </source>
</evidence>
<dbReference type="OrthoDB" id="3176438at2"/>
<proteinExistence type="predicted"/>
<dbReference type="PANTHER" id="PTHR33931:SF2">
    <property type="entry name" value="HOLIN-LIKE PROTEIN CIDA"/>
    <property type="match status" value="1"/>
</dbReference>
<keyword evidence="5 6" id="KW-0472">Membrane</keyword>
<dbReference type="Proteomes" id="UP000243884">
    <property type="component" value="Unassembled WGS sequence"/>
</dbReference>
<reference evidence="8" key="1">
    <citation type="submission" date="2017-04" db="EMBL/GenBank/DDBJ databases">
        <authorList>
            <person name="Varghese N."/>
            <person name="Submissions S."/>
        </authorList>
    </citation>
    <scope>NUCLEOTIDE SEQUENCE [LARGE SCALE GENOMIC DNA]</scope>
    <source>
        <strain evidence="8">DSM 21500</strain>
    </source>
</reference>
<dbReference type="PANTHER" id="PTHR33931">
    <property type="entry name" value="HOLIN-LIKE PROTEIN CIDA-RELATED"/>
    <property type="match status" value="1"/>
</dbReference>
<evidence type="ECO:0000256" key="6">
    <source>
        <dbReference type="SAM" id="Phobius"/>
    </source>
</evidence>
<keyword evidence="8" id="KW-1185">Reference proteome</keyword>
<dbReference type="AlphaFoldDB" id="A0A1W1ZGG9"/>
<evidence type="ECO:0000256" key="5">
    <source>
        <dbReference type="ARBA" id="ARBA00023136"/>
    </source>
</evidence>
<keyword evidence="2" id="KW-1003">Cell membrane</keyword>
<accession>A0A1W1ZGG9</accession>
<organism evidence="7 8">
    <name type="scientific">Aerococcus suis</name>
    <dbReference type="NCBI Taxonomy" id="371602"/>
    <lineage>
        <taxon>Bacteria</taxon>
        <taxon>Bacillati</taxon>
        <taxon>Bacillota</taxon>
        <taxon>Bacilli</taxon>
        <taxon>Lactobacillales</taxon>
        <taxon>Aerococcaceae</taxon>
        <taxon>Aerococcus</taxon>
    </lineage>
</organism>
<dbReference type="GO" id="GO:0005886">
    <property type="term" value="C:plasma membrane"/>
    <property type="evidence" value="ECO:0007669"/>
    <property type="project" value="UniProtKB-SubCell"/>
</dbReference>
<keyword evidence="4 6" id="KW-1133">Transmembrane helix</keyword>
<dbReference type="RefSeq" id="WP_084099433.1">
    <property type="nucleotide sequence ID" value="NZ_FWXK01000008.1"/>
</dbReference>
<protein>
    <submittedName>
        <fullName evidence="7">Holin-like protein</fullName>
    </submittedName>
</protein>
<evidence type="ECO:0000313" key="8">
    <source>
        <dbReference type="Proteomes" id="UP000243884"/>
    </source>
</evidence>
<evidence type="ECO:0000256" key="4">
    <source>
        <dbReference type="ARBA" id="ARBA00022989"/>
    </source>
</evidence>
<feature type="transmembrane region" description="Helical" evidence="6">
    <location>
        <begin position="86"/>
        <end position="109"/>
    </location>
</feature>
<dbReference type="STRING" id="371602.SAMN04487984_1326"/>
<evidence type="ECO:0000256" key="2">
    <source>
        <dbReference type="ARBA" id="ARBA00022475"/>
    </source>
</evidence>
<dbReference type="Pfam" id="PF03788">
    <property type="entry name" value="LrgA"/>
    <property type="match status" value="1"/>
</dbReference>
<feature type="transmembrane region" description="Helical" evidence="6">
    <location>
        <begin position="27"/>
        <end position="49"/>
    </location>
</feature>
<keyword evidence="3 6" id="KW-0812">Transmembrane</keyword>
<evidence type="ECO:0000256" key="3">
    <source>
        <dbReference type="ARBA" id="ARBA00022692"/>
    </source>
</evidence>
<feature type="transmembrane region" description="Helical" evidence="6">
    <location>
        <begin position="61"/>
        <end position="80"/>
    </location>
</feature>
<name>A0A1W1ZGG9_9LACT</name>
<gene>
    <name evidence="7" type="ORF">SAMN04487984_1326</name>
</gene>